<organism evidence="1">
    <name type="scientific">Anopheles braziliensis</name>
    <dbReference type="NCBI Taxonomy" id="58242"/>
    <lineage>
        <taxon>Eukaryota</taxon>
        <taxon>Metazoa</taxon>
        <taxon>Ecdysozoa</taxon>
        <taxon>Arthropoda</taxon>
        <taxon>Hexapoda</taxon>
        <taxon>Insecta</taxon>
        <taxon>Pterygota</taxon>
        <taxon>Neoptera</taxon>
        <taxon>Endopterygota</taxon>
        <taxon>Diptera</taxon>
        <taxon>Nematocera</taxon>
        <taxon>Culicoidea</taxon>
        <taxon>Culicidae</taxon>
        <taxon>Anophelinae</taxon>
        <taxon>Anopheles</taxon>
    </lineage>
</organism>
<evidence type="ECO:0000313" key="1">
    <source>
        <dbReference type="EMBL" id="MBW30757.1"/>
    </source>
</evidence>
<protein>
    <submittedName>
        <fullName evidence="1">Putative secreted peptide</fullName>
    </submittedName>
</protein>
<proteinExistence type="predicted"/>
<sequence>MFSFNSASTEVAAAAATTAAAAAAAVVEPVVSIVASGVIVTVERLWVSAASILSVPDPSTAVGDEDVAATSQMPEFGYVDCSCCLLLRLPPGAALALPPGTLKAMILGTISLSLPSESASKPALESFFILTHSSLVNV</sequence>
<dbReference type="AlphaFoldDB" id="A0A2M3ZQA9"/>
<name>A0A2M3ZQA9_9DIPT</name>
<reference evidence="1" key="1">
    <citation type="submission" date="2018-01" db="EMBL/GenBank/DDBJ databases">
        <title>An insight into the sialome of Amazonian anophelines.</title>
        <authorList>
            <person name="Ribeiro J.M."/>
            <person name="Scarpassa V."/>
            <person name="Calvo E."/>
        </authorList>
    </citation>
    <scope>NUCLEOTIDE SEQUENCE</scope>
    <source>
        <tissue evidence="1">Salivary glands</tissue>
    </source>
</reference>
<accession>A0A2M3ZQA9</accession>
<dbReference type="EMBL" id="GGFM01010006">
    <property type="protein sequence ID" value="MBW30757.1"/>
    <property type="molecule type" value="Transcribed_RNA"/>
</dbReference>